<sequence length="168" mass="18744">VNRFIFREASKKLISMASVSEAPHGNSMDSLNIKSNSSTPRSTRLYCNFSDSGILLIIDQKISPASYRDDGSFLHCCPLTLVYWGKTATAYNVLSVSTCDPVLVHTSYESYSRIVFESKHANKSECDVCNRPIELNFHIPNMVVKNCIATNVNLGSASLLSMNRHFDR</sequence>
<name>A0A9P6ITU4_9FUNG</name>
<evidence type="ECO:0000313" key="1">
    <source>
        <dbReference type="EMBL" id="KAF9947178.1"/>
    </source>
</evidence>
<evidence type="ECO:0000313" key="2">
    <source>
        <dbReference type="Proteomes" id="UP000749646"/>
    </source>
</evidence>
<dbReference type="AlphaFoldDB" id="A0A9P6ITU4"/>
<proteinExistence type="predicted"/>
<protein>
    <submittedName>
        <fullName evidence="1">Uncharacterized protein</fullName>
    </submittedName>
</protein>
<organism evidence="1 2">
    <name type="scientific">Modicella reniformis</name>
    <dbReference type="NCBI Taxonomy" id="1440133"/>
    <lineage>
        <taxon>Eukaryota</taxon>
        <taxon>Fungi</taxon>
        <taxon>Fungi incertae sedis</taxon>
        <taxon>Mucoromycota</taxon>
        <taxon>Mortierellomycotina</taxon>
        <taxon>Mortierellomycetes</taxon>
        <taxon>Mortierellales</taxon>
        <taxon>Mortierellaceae</taxon>
        <taxon>Modicella</taxon>
    </lineage>
</organism>
<dbReference type="Proteomes" id="UP000749646">
    <property type="component" value="Unassembled WGS sequence"/>
</dbReference>
<keyword evidence="2" id="KW-1185">Reference proteome</keyword>
<gene>
    <name evidence="1" type="ORF">BGZ65_009049</name>
</gene>
<dbReference type="EMBL" id="JAAAHW010007619">
    <property type="protein sequence ID" value="KAF9947178.1"/>
    <property type="molecule type" value="Genomic_DNA"/>
</dbReference>
<accession>A0A9P6ITU4</accession>
<reference evidence="1" key="1">
    <citation type="journal article" date="2020" name="Fungal Divers.">
        <title>Resolving the Mortierellaceae phylogeny through synthesis of multi-gene phylogenetics and phylogenomics.</title>
        <authorList>
            <person name="Vandepol N."/>
            <person name="Liber J."/>
            <person name="Desiro A."/>
            <person name="Na H."/>
            <person name="Kennedy M."/>
            <person name="Barry K."/>
            <person name="Grigoriev I.V."/>
            <person name="Miller A.N."/>
            <person name="O'Donnell K."/>
            <person name="Stajich J.E."/>
            <person name="Bonito G."/>
        </authorList>
    </citation>
    <scope>NUCLEOTIDE SEQUENCE</scope>
    <source>
        <strain evidence="1">MES-2147</strain>
    </source>
</reference>
<comment type="caution">
    <text evidence="1">The sequence shown here is derived from an EMBL/GenBank/DDBJ whole genome shotgun (WGS) entry which is preliminary data.</text>
</comment>
<feature type="non-terminal residue" evidence="1">
    <location>
        <position position="1"/>
    </location>
</feature>